<reference evidence="1" key="1">
    <citation type="submission" date="2023-04" db="EMBL/GenBank/DDBJ databases">
        <title>A chromosome-level genome assembly of the parasitoid wasp Eretmocerus hayati.</title>
        <authorList>
            <person name="Zhong Y."/>
            <person name="Liu S."/>
            <person name="Liu Y."/>
        </authorList>
    </citation>
    <scope>NUCLEOTIDE SEQUENCE</scope>
    <source>
        <strain evidence="1">ZJU_SS_LIU_2023</strain>
    </source>
</reference>
<comment type="caution">
    <text evidence="1">The sequence shown here is derived from an EMBL/GenBank/DDBJ whole genome shotgun (WGS) entry which is preliminary data.</text>
</comment>
<proteinExistence type="predicted"/>
<name>A0ACC2P6N5_9HYME</name>
<sequence>MQLVMTVYMLLLVCYGTAQLPIFQTNQYRDGAANELTWMENRLSMNLTPLGHWLLSPEGTIPPPKISNRTKPFLILVWKHGPYLERRHLRRFSQNKIFSPWDSCSVNNCRLSYDPRLLISADAVLFHLHRLTSKNELPQLQHRPVNQRWIFLTDESPINTFVAATMRRGLTRSKLKLSEFDGLFNWSMSYRMDSDVPVPYGRTVLRSSNIVERGNESDEEIVLKRGMIPFADRGLVAVLGSNCGGANGRWGYIERLKGVLGDDLQILGRCLSGNRTACPGHFDSDCSALKGAFKFYLAFENSNCREYLSEKLWWQAYAKSSVPVIMGAPKSDCLRLLPPNSYLHVDDYHSPEHLANRLILLGKNRKKYERLQLGWRKRYKILNEHGYFGSPSAHYCRLCQALNYNSNETKIYWDLEEFWSAERDCRFYKPYA</sequence>
<evidence type="ECO:0000313" key="1">
    <source>
        <dbReference type="EMBL" id="KAJ8679255.1"/>
    </source>
</evidence>
<keyword evidence="2" id="KW-1185">Reference proteome</keyword>
<protein>
    <submittedName>
        <fullName evidence="1">Uncharacterized protein</fullName>
    </submittedName>
</protein>
<dbReference type="Proteomes" id="UP001239111">
    <property type="component" value="Chromosome 2"/>
</dbReference>
<organism evidence="1 2">
    <name type="scientific">Eretmocerus hayati</name>
    <dbReference type="NCBI Taxonomy" id="131215"/>
    <lineage>
        <taxon>Eukaryota</taxon>
        <taxon>Metazoa</taxon>
        <taxon>Ecdysozoa</taxon>
        <taxon>Arthropoda</taxon>
        <taxon>Hexapoda</taxon>
        <taxon>Insecta</taxon>
        <taxon>Pterygota</taxon>
        <taxon>Neoptera</taxon>
        <taxon>Endopterygota</taxon>
        <taxon>Hymenoptera</taxon>
        <taxon>Apocrita</taxon>
        <taxon>Proctotrupomorpha</taxon>
        <taxon>Chalcidoidea</taxon>
        <taxon>Aphelinidae</taxon>
        <taxon>Aphelininae</taxon>
        <taxon>Eretmocerus</taxon>
    </lineage>
</organism>
<gene>
    <name evidence="1" type="ORF">QAD02_015042</name>
</gene>
<dbReference type="EMBL" id="CM056742">
    <property type="protein sequence ID" value="KAJ8679255.1"/>
    <property type="molecule type" value="Genomic_DNA"/>
</dbReference>
<accession>A0ACC2P6N5</accession>
<evidence type="ECO:0000313" key="2">
    <source>
        <dbReference type="Proteomes" id="UP001239111"/>
    </source>
</evidence>